<feature type="transmembrane region" description="Helical" evidence="8">
    <location>
        <begin position="183"/>
        <end position="202"/>
    </location>
</feature>
<protein>
    <submittedName>
        <fullName evidence="9">Uncharacterized protein</fullName>
    </submittedName>
</protein>
<dbReference type="RefSeq" id="WP_188890429.1">
    <property type="nucleotide sequence ID" value="NZ_BMHY01000006.1"/>
</dbReference>
<organism evidence="9 10">
    <name type="scientific">Paenibacillus radicis</name>
    <name type="common">ex Gao et al. 2016</name>
    <dbReference type="NCBI Taxonomy" id="1737354"/>
    <lineage>
        <taxon>Bacteria</taxon>
        <taxon>Bacillati</taxon>
        <taxon>Bacillota</taxon>
        <taxon>Bacilli</taxon>
        <taxon>Bacillales</taxon>
        <taxon>Paenibacillaceae</taxon>
        <taxon>Paenibacillus</taxon>
    </lineage>
</organism>
<dbReference type="PANTHER" id="PTHR34975:SF2">
    <property type="entry name" value="SPORE GERMINATION PROTEIN A2"/>
    <property type="match status" value="1"/>
</dbReference>
<feature type="transmembrane region" description="Helical" evidence="8">
    <location>
        <begin position="7"/>
        <end position="29"/>
    </location>
</feature>
<sequence length="363" mass="40899">MNHGNKLISVWLAFSIIMLGAGLICHVLAIPAILDAAGRDAWLSIIAAGPFFILFMILMYVVMKRVHGQRLTDWVARQFGIVPSWILRLSAALLLLILGTHTLFETSNWTVATYLQFTPLSIVVIGGALVSALAAIRGLPTIAMTSAILLPFVIFLGYFVMGANTKYKNYNQLLPMLEHGVEPVWQGMIYALAGMVEVWTLLLFQHEIKSKVKLWHLLILGIFMIGITLGPTIGGITEFGPEEAMKQRITPFDQWKLVNVGKLLQHVDFLSIYQWLSGSFARIAIAMYLIVDLLDVRRPHKRMIAIACITAIMCGFSIIWWRIDLVYEYVNHIQFPAVLIYAYSLTILLALLGWWRKEDKEVA</sequence>
<feature type="transmembrane region" description="Helical" evidence="8">
    <location>
        <begin position="143"/>
        <end position="163"/>
    </location>
</feature>
<comment type="subcellular location">
    <subcellularLocation>
        <location evidence="1">Membrane</location>
        <topology evidence="1">Multi-pass membrane protein</topology>
    </subcellularLocation>
</comment>
<dbReference type="InterPro" id="IPR004761">
    <property type="entry name" value="Spore_GerAB"/>
</dbReference>
<feature type="transmembrane region" description="Helical" evidence="8">
    <location>
        <begin position="41"/>
        <end position="62"/>
    </location>
</feature>
<keyword evidence="4" id="KW-0309">Germination</keyword>
<dbReference type="EMBL" id="BMHY01000006">
    <property type="protein sequence ID" value="GGG75259.1"/>
    <property type="molecule type" value="Genomic_DNA"/>
</dbReference>
<comment type="similarity">
    <text evidence="2">Belongs to the amino acid-polyamine-organocation (APC) superfamily. Spore germination protein (SGP) (TC 2.A.3.9) family.</text>
</comment>
<dbReference type="AlphaFoldDB" id="A0A917HED6"/>
<keyword evidence="5 8" id="KW-0812">Transmembrane</keyword>
<keyword evidence="3" id="KW-0813">Transport</keyword>
<feature type="transmembrane region" description="Helical" evidence="8">
    <location>
        <begin position="214"/>
        <end position="236"/>
    </location>
</feature>
<feature type="transmembrane region" description="Helical" evidence="8">
    <location>
        <begin position="117"/>
        <end position="136"/>
    </location>
</feature>
<feature type="transmembrane region" description="Helical" evidence="8">
    <location>
        <begin position="335"/>
        <end position="355"/>
    </location>
</feature>
<dbReference type="NCBIfam" id="TIGR00912">
    <property type="entry name" value="2A0309"/>
    <property type="match status" value="1"/>
</dbReference>
<evidence type="ECO:0000256" key="2">
    <source>
        <dbReference type="ARBA" id="ARBA00007998"/>
    </source>
</evidence>
<keyword evidence="6 8" id="KW-1133">Transmembrane helix</keyword>
<proteinExistence type="inferred from homology"/>
<dbReference type="PANTHER" id="PTHR34975">
    <property type="entry name" value="SPORE GERMINATION PROTEIN A2"/>
    <property type="match status" value="1"/>
</dbReference>
<dbReference type="Proteomes" id="UP000600247">
    <property type="component" value="Unassembled WGS sequence"/>
</dbReference>
<feature type="transmembrane region" description="Helical" evidence="8">
    <location>
        <begin position="272"/>
        <end position="291"/>
    </location>
</feature>
<dbReference type="GO" id="GO:0016020">
    <property type="term" value="C:membrane"/>
    <property type="evidence" value="ECO:0007669"/>
    <property type="project" value="UniProtKB-SubCell"/>
</dbReference>
<keyword evidence="10" id="KW-1185">Reference proteome</keyword>
<dbReference type="GO" id="GO:0009847">
    <property type="term" value="P:spore germination"/>
    <property type="evidence" value="ECO:0007669"/>
    <property type="project" value="InterPro"/>
</dbReference>
<reference evidence="9 10" key="1">
    <citation type="journal article" date="2014" name="Int. J. Syst. Evol. Microbiol.">
        <title>Complete genome sequence of Corynebacterium casei LMG S-19264T (=DSM 44701T), isolated from a smear-ripened cheese.</title>
        <authorList>
            <consortium name="US DOE Joint Genome Institute (JGI-PGF)"/>
            <person name="Walter F."/>
            <person name="Albersmeier A."/>
            <person name="Kalinowski J."/>
            <person name="Ruckert C."/>
        </authorList>
    </citation>
    <scope>NUCLEOTIDE SEQUENCE [LARGE SCALE GENOMIC DNA]</scope>
    <source>
        <strain evidence="9 10">CGMCC 1.15286</strain>
    </source>
</reference>
<evidence type="ECO:0000256" key="3">
    <source>
        <dbReference type="ARBA" id="ARBA00022448"/>
    </source>
</evidence>
<feature type="transmembrane region" description="Helical" evidence="8">
    <location>
        <begin position="303"/>
        <end position="323"/>
    </location>
</feature>
<evidence type="ECO:0000256" key="5">
    <source>
        <dbReference type="ARBA" id="ARBA00022692"/>
    </source>
</evidence>
<gene>
    <name evidence="9" type="ORF">GCM10010918_34360</name>
</gene>
<evidence type="ECO:0000313" key="10">
    <source>
        <dbReference type="Proteomes" id="UP000600247"/>
    </source>
</evidence>
<evidence type="ECO:0000313" key="9">
    <source>
        <dbReference type="EMBL" id="GGG75259.1"/>
    </source>
</evidence>
<dbReference type="Pfam" id="PF03845">
    <property type="entry name" value="Spore_permease"/>
    <property type="match status" value="1"/>
</dbReference>
<evidence type="ECO:0000256" key="6">
    <source>
        <dbReference type="ARBA" id="ARBA00022989"/>
    </source>
</evidence>
<comment type="caution">
    <text evidence="9">The sequence shown here is derived from an EMBL/GenBank/DDBJ whole genome shotgun (WGS) entry which is preliminary data.</text>
</comment>
<accession>A0A917HED6</accession>
<evidence type="ECO:0000256" key="1">
    <source>
        <dbReference type="ARBA" id="ARBA00004141"/>
    </source>
</evidence>
<keyword evidence="7 8" id="KW-0472">Membrane</keyword>
<evidence type="ECO:0000256" key="8">
    <source>
        <dbReference type="SAM" id="Phobius"/>
    </source>
</evidence>
<evidence type="ECO:0000256" key="7">
    <source>
        <dbReference type="ARBA" id="ARBA00023136"/>
    </source>
</evidence>
<name>A0A917HED6_9BACL</name>
<evidence type="ECO:0000256" key="4">
    <source>
        <dbReference type="ARBA" id="ARBA00022544"/>
    </source>
</evidence>
<feature type="transmembrane region" description="Helical" evidence="8">
    <location>
        <begin position="74"/>
        <end position="97"/>
    </location>
</feature>